<keyword evidence="2" id="KW-1185">Reference proteome</keyword>
<protein>
    <submittedName>
        <fullName evidence="1">Uncharacterized protein</fullName>
    </submittedName>
</protein>
<organism evidence="1 2">
    <name type="scientific">Pristionchus mayeri</name>
    <dbReference type="NCBI Taxonomy" id="1317129"/>
    <lineage>
        <taxon>Eukaryota</taxon>
        <taxon>Metazoa</taxon>
        <taxon>Ecdysozoa</taxon>
        <taxon>Nematoda</taxon>
        <taxon>Chromadorea</taxon>
        <taxon>Rhabditida</taxon>
        <taxon>Rhabditina</taxon>
        <taxon>Diplogasteromorpha</taxon>
        <taxon>Diplogasteroidea</taxon>
        <taxon>Neodiplogasteridae</taxon>
        <taxon>Pristionchus</taxon>
    </lineage>
</organism>
<evidence type="ECO:0000313" key="2">
    <source>
        <dbReference type="Proteomes" id="UP001328107"/>
    </source>
</evidence>
<proteinExistence type="predicted"/>
<gene>
    <name evidence="1" type="ORF">PMAYCL1PPCAC_08235</name>
</gene>
<accession>A0AAN4ZJC3</accession>
<dbReference type="EMBL" id="BTRK01000002">
    <property type="protein sequence ID" value="GMR38040.1"/>
    <property type="molecule type" value="Genomic_DNA"/>
</dbReference>
<name>A0AAN4ZJC3_9BILA</name>
<comment type="caution">
    <text evidence="1">The sequence shown here is derived from an EMBL/GenBank/DDBJ whole genome shotgun (WGS) entry which is preliminary data.</text>
</comment>
<evidence type="ECO:0000313" key="1">
    <source>
        <dbReference type="EMBL" id="GMR38040.1"/>
    </source>
</evidence>
<feature type="non-terminal residue" evidence="1">
    <location>
        <position position="80"/>
    </location>
</feature>
<reference evidence="2" key="1">
    <citation type="submission" date="2022-10" db="EMBL/GenBank/DDBJ databases">
        <title>Genome assembly of Pristionchus species.</title>
        <authorList>
            <person name="Yoshida K."/>
            <person name="Sommer R.J."/>
        </authorList>
    </citation>
    <scope>NUCLEOTIDE SEQUENCE [LARGE SCALE GENOMIC DNA]</scope>
    <source>
        <strain evidence="2">RS5460</strain>
    </source>
</reference>
<feature type="non-terminal residue" evidence="1">
    <location>
        <position position="1"/>
    </location>
</feature>
<dbReference type="Proteomes" id="UP001328107">
    <property type="component" value="Unassembled WGS sequence"/>
</dbReference>
<dbReference type="AlphaFoldDB" id="A0AAN4ZJC3"/>
<sequence>CSACDPSKASLIGETVCNPDGSLSATCSEGPIRMTVDGKLFDFDRVICLNGTWYGTSCEGVGHVVHLAQNIPPSKCPQVE</sequence>